<reference evidence="2" key="1">
    <citation type="journal article" date="2017" name="bioRxiv">
        <title>Conservation of a gene cluster reveals novel cercosporin biosynthetic mechanisms and extends production to the genus Colletotrichum.</title>
        <authorList>
            <person name="de Jonge R."/>
            <person name="Ebert M.K."/>
            <person name="Huitt-Roehl C.R."/>
            <person name="Pal P."/>
            <person name="Suttle J.C."/>
            <person name="Spanner R.E."/>
            <person name="Neubauer J.D."/>
            <person name="Jurick W.M.II."/>
            <person name="Stott K.A."/>
            <person name="Secor G.A."/>
            <person name="Thomma B.P.H.J."/>
            <person name="Van de Peer Y."/>
            <person name="Townsend C.A."/>
            <person name="Bolton M.D."/>
        </authorList>
    </citation>
    <scope>NUCLEOTIDE SEQUENCE [LARGE SCALE GENOMIC DNA]</scope>
    <source>
        <strain evidence="2">CBS538.71</strain>
    </source>
</reference>
<evidence type="ECO:0000313" key="1">
    <source>
        <dbReference type="EMBL" id="PPJ55500.1"/>
    </source>
</evidence>
<organism evidence="1 2">
    <name type="scientific">Cercospora berteroae</name>
    <dbReference type="NCBI Taxonomy" id="357750"/>
    <lineage>
        <taxon>Eukaryota</taxon>
        <taxon>Fungi</taxon>
        <taxon>Dikarya</taxon>
        <taxon>Ascomycota</taxon>
        <taxon>Pezizomycotina</taxon>
        <taxon>Dothideomycetes</taxon>
        <taxon>Dothideomycetidae</taxon>
        <taxon>Mycosphaerellales</taxon>
        <taxon>Mycosphaerellaceae</taxon>
        <taxon>Cercospora</taxon>
    </lineage>
</organism>
<dbReference type="Proteomes" id="UP000237631">
    <property type="component" value="Unassembled WGS sequence"/>
</dbReference>
<evidence type="ECO:0008006" key="3">
    <source>
        <dbReference type="Google" id="ProtNLM"/>
    </source>
</evidence>
<keyword evidence="2" id="KW-1185">Reference proteome</keyword>
<accession>A0A2S6C712</accession>
<protein>
    <recommendedName>
        <fullName evidence="3">SnoaL-like domain-containing protein</fullName>
    </recommendedName>
</protein>
<name>A0A2S6C712_9PEZI</name>
<dbReference type="OrthoDB" id="3352776at2759"/>
<dbReference type="STRING" id="357750.A0A2S6C712"/>
<evidence type="ECO:0000313" key="2">
    <source>
        <dbReference type="Proteomes" id="UP000237631"/>
    </source>
</evidence>
<dbReference type="EMBL" id="PNEN01000538">
    <property type="protein sequence ID" value="PPJ55500.1"/>
    <property type="molecule type" value="Genomic_DNA"/>
</dbReference>
<comment type="caution">
    <text evidence="1">The sequence shown here is derived from an EMBL/GenBank/DDBJ whole genome shotgun (WGS) entry which is preliminary data.</text>
</comment>
<dbReference type="AlphaFoldDB" id="A0A2S6C712"/>
<gene>
    <name evidence="1" type="ORF">CBER1_07039</name>
</gene>
<proteinExistence type="predicted"/>
<sequence length="190" mass="20965">MDSPKSLQPVILPPTTDRASKLKATCHAFAKALESPPSPQELRSKFFTSSPKITEHGPEWARNRLPFLAKTYSGSSEFVEYFKTLSEVLAMKPDPASASHQFAVQVDAFRETEDEPQGNGHFRGSGLVFVQGGGEFKSVKTGKTGKSWKETFIWKFSEFDQDGKIGHWEVWADPLSAWNAVNDGQAEAGA</sequence>